<gene>
    <name evidence="1" type="ORF">GPA27_26270</name>
</gene>
<keyword evidence="2" id="KW-1185">Reference proteome</keyword>
<sequence>MSVALIDEINQGQGGLNFHRLGTLGGTVTFLVQKSATTMRRSTIA</sequence>
<accession>A0ABX1NNS1</accession>
<evidence type="ECO:0000313" key="1">
    <source>
        <dbReference type="EMBL" id="NMG00890.1"/>
    </source>
</evidence>
<evidence type="ECO:0000313" key="2">
    <source>
        <dbReference type="Proteomes" id="UP000634522"/>
    </source>
</evidence>
<proteinExistence type="predicted"/>
<reference evidence="1 2" key="1">
    <citation type="submission" date="2019-12" db="EMBL/GenBank/DDBJ databases">
        <title>Comparative genomics gives insights into the taxonomy of the Azoarcus-Aromatoleum group and reveals separate origins of nif in the plant-associated Azoarcus and non-plant-associated Aromatoleum sub-groups.</title>
        <authorList>
            <person name="Lafos M."/>
            <person name="Maluk M."/>
            <person name="Batista M."/>
            <person name="Junghare M."/>
            <person name="Carmona M."/>
            <person name="Faoro H."/>
            <person name="Cruz L.M."/>
            <person name="Battistoni F."/>
            <person name="De Souza E."/>
            <person name="Pedrosa F."/>
            <person name="Chen W.-M."/>
            <person name="Poole P.S."/>
            <person name="Dixon R.A."/>
            <person name="James E.K."/>
        </authorList>
    </citation>
    <scope>NUCLEOTIDE SEQUENCE [LARGE SCALE GENOMIC DNA]</scope>
    <source>
        <strain evidence="1 2">T</strain>
    </source>
</reference>
<name>A0ABX1NNS1_9RHOO</name>
<organism evidence="1 2">
    <name type="scientific">Aromatoleum toluolicum</name>
    <dbReference type="NCBI Taxonomy" id="90060"/>
    <lineage>
        <taxon>Bacteria</taxon>
        <taxon>Pseudomonadati</taxon>
        <taxon>Pseudomonadota</taxon>
        <taxon>Betaproteobacteria</taxon>
        <taxon>Rhodocyclales</taxon>
        <taxon>Rhodocyclaceae</taxon>
        <taxon>Aromatoleum</taxon>
    </lineage>
</organism>
<comment type="caution">
    <text evidence="1">The sequence shown here is derived from an EMBL/GenBank/DDBJ whole genome shotgun (WGS) entry which is preliminary data.</text>
</comment>
<dbReference type="RefSeq" id="WP_169143396.1">
    <property type="nucleotide sequence ID" value="NZ_WTVS01000108.1"/>
</dbReference>
<protein>
    <submittedName>
        <fullName evidence="1">Uncharacterized protein</fullName>
    </submittedName>
</protein>
<dbReference type="EMBL" id="WTVS01000108">
    <property type="protein sequence ID" value="NMG00890.1"/>
    <property type="molecule type" value="Genomic_DNA"/>
</dbReference>
<dbReference type="Proteomes" id="UP000634522">
    <property type="component" value="Unassembled WGS sequence"/>
</dbReference>